<proteinExistence type="predicted"/>
<feature type="region of interest" description="Disordered" evidence="1">
    <location>
        <begin position="1"/>
        <end position="34"/>
    </location>
</feature>
<evidence type="ECO:0000313" key="2">
    <source>
        <dbReference type="EMBL" id="BCE67870.1"/>
    </source>
</evidence>
<dbReference type="AlphaFoldDB" id="A0A810AVZ0"/>
<evidence type="ECO:0000256" key="1">
    <source>
        <dbReference type="SAM" id="MobiDB-lite"/>
    </source>
</evidence>
<accession>A0A810AVZ0</accession>
<sequence>MSTDAVTRDRQQGGANDRASGTAQGSSEPKRGADLQVEVKLVKLGPGLAVTVETTTGRAQDHQLPSLAAGEVPAGASAGAITPAPAARALRVVNQRSVPRAISRAVHARSAANILLSARTSEKSTKVSQLCYAMGSFARPSRLVSGPCVYL</sequence>
<protein>
    <submittedName>
        <fullName evidence="2">Uncharacterized protein</fullName>
    </submittedName>
</protein>
<reference evidence="2" key="1">
    <citation type="submission" date="2020-05" db="EMBL/GenBank/DDBJ databases">
        <title>Complete genome sequence of Bradyrhizobium diazoefficiens XF6 isolated from soybean nodule.</title>
        <authorList>
            <person name="Noda R."/>
            <person name="Kakizaki K."/>
            <person name="Minamisawa K."/>
        </authorList>
    </citation>
    <scope>NUCLEOTIDE SEQUENCE</scope>
    <source>
        <strain evidence="2">XF6</strain>
    </source>
</reference>
<gene>
    <name evidence="2" type="ORF">XF6B_66690</name>
</gene>
<dbReference type="EMBL" id="AP023096">
    <property type="protein sequence ID" value="BCE67870.1"/>
    <property type="molecule type" value="Genomic_DNA"/>
</dbReference>
<organism evidence="2">
    <name type="scientific">Bradyrhizobium diazoefficiens</name>
    <dbReference type="NCBI Taxonomy" id="1355477"/>
    <lineage>
        <taxon>Bacteria</taxon>
        <taxon>Pseudomonadati</taxon>
        <taxon>Pseudomonadota</taxon>
        <taxon>Alphaproteobacteria</taxon>
        <taxon>Hyphomicrobiales</taxon>
        <taxon>Nitrobacteraceae</taxon>
        <taxon>Bradyrhizobium</taxon>
    </lineage>
</organism>
<feature type="compositionally biased region" description="Basic and acidic residues" evidence="1">
    <location>
        <begin position="1"/>
        <end position="11"/>
    </location>
</feature>
<name>A0A810AVZ0_9BRAD</name>